<comment type="caution">
    <text evidence="3">The sequence shown here is derived from an EMBL/GenBank/DDBJ whole genome shotgun (WGS) entry which is preliminary data.</text>
</comment>
<dbReference type="SMART" id="SM00422">
    <property type="entry name" value="HTH_MERR"/>
    <property type="match status" value="1"/>
</dbReference>
<feature type="domain" description="HTH merR-type" evidence="2">
    <location>
        <begin position="1"/>
        <end position="69"/>
    </location>
</feature>
<dbReference type="InterPro" id="IPR000551">
    <property type="entry name" value="MerR-type_HTH_dom"/>
</dbReference>
<dbReference type="SUPFAM" id="SSF46955">
    <property type="entry name" value="Putative DNA-binding domain"/>
    <property type="match status" value="1"/>
</dbReference>
<dbReference type="Gene3D" id="1.10.1660.10">
    <property type="match status" value="1"/>
</dbReference>
<dbReference type="CDD" id="cd01109">
    <property type="entry name" value="HTH_YyaN"/>
    <property type="match status" value="1"/>
</dbReference>
<evidence type="ECO:0000313" key="4">
    <source>
        <dbReference type="Proteomes" id="UP000023775"/>
    </source>
</evidence>
<dbReference type="EMBL" id="APVG01000001">
    <property type="protein sequence ID" value="ENY73869.1"/>
    <property type="molecule type" value="Genomic_DNA"/>
</dbReference>
<sequence length="120" mass="14102">MKISDVSDQTGISIHTLRYYEKEGLLLNIRRNESGRRVFDQDDIEWLTWIRRLKSTGMPLSEIKAFAKLRLAGTSTLADRKLMLSDHQVKLEREISRLHQELGVVRYKIEAYDKKILDLE</sequence>
<dbReference type="Proteomes" id="UP000023775">
    <property type="component" value="Unassembled WGS sequence"/>
</dbReference>
<keyword evidence="1" id="KW-0238">DNA-binding</keyword>
<dbReference type="PANTHER" id="PTHR30204">
    <property type="entry name" value="REDOX-CYCLING DRUG-SENSING TRANSCRIPTIONAL ACTIVATOR SOXR"/>
    <property type="match status" value="1"/>
</dbReference>
<gene>
    <name evidence="3" type="ORF">G114_00455</name>
</gene>
<reference evidence="3 4" key="1">
    <citation type="journal article" date="2013" name="Genome Announc.">
        <title>Draft Genome Sequence of the Aeromonas diversa Type Strain.</title>
        <authorList>
            <person name="Farfan M."/>
            <person name="Spataro N."/>
            <person name="Sanglas A."/>
            <person name="Albarral V."/>
            <person name="Loren J.G."/>
            <person name="Bosch E."/>
            <person name="Fuste M.C."/>
        </authorList>
    </citation>
    <scope>NUCLEOTIDE SEQUENCE [LARGE SCALE GENOMIC DNA]</scope>
    <source>
        <strain evidence="3 4">2478-85</strain>
    </source>
</reference>
<evidence type="ECO:0000256" key="1">
    <source>
        <dbReference type="ARBA" id="ARBA00023125"/>
    </source>
</evidence>
<dbReference type="PATRIC" id="fig|1268237.3.peg.89"/>
<dbReference type="GO" id="GO:0003700">
    <property type="term" value="F:DNA-binding transcription factor activity"/>
    <property type="evidence" value="ECO:0007669"/>
    <property type="project" value="InterPro"/>
</dbReference>
<dbReference type="OrthoDB" id="9808480at2"/>
<dbReference type="InterPro" id="IPR009061">
    <property type="entry name" value="DNA-bd_dom_put_sf"/>
</dbReference>
<dbReference type="PROSITE" id="PS50937">
    <property type="entry name" value="HTH_MERR_2"/>
    <property type="match status" value="1"/>
</dbReference>
<dbReference type="RefSeq" id="WP_005345719.1">
    <property type="nucleotide sequence ID" value="NZ_APVG01000001.1"/>
</dbReference>
<dbReference type="PRINTS" id="PR00040">
    <property type="entry name" value="HTHMERR"/>
</dbReference>
<evidence type="ECO:0000259" key="2">
    <source>
        <dbReference type="PROSITE" id="PS50937"/>
    </source>
</evidence>
<proteinExistence type="predicted"/>
<evidence type="ECO:0000313" key="3">
    <source>
        <dbReference type="EMBL" id="ENY73869.1"/>
    </source>
</evidence>
<dbReference type="eggNOG" id="COG0789">
    <property type="taxonomic scope" value="Bacteria"/>
</dbReference>
<accession>N9U666</accession>
<organism evidence="3 4">
    <name type="scientific">Aeromonas diversa CDC 2478-85</name>
    <dbReference type="NCBI Taxonomy" id="1268237"/>
    <lineage>
        <taxon>Bacteria</taxon>
        <taxon>Pseudomonadati</taxon>
        <taxon>Pseudomonadota</taxon>
        <taxon>Gammaproteobacteria</taxon>
        <taxon>Aeromonadales</taxon>
        <taxon>Aeromonadaceae</taxon>
        <taxon>Aeromonas</taxon>
    </lineage>
</organism>
<dbReference type="Pfam" id="PF13411">
    <property type="entry name" value="MerR_1"/>
    <property type="match status" value="1"/>
</dbReference>
<keyword evidence="4" id="KW-1185">Reference proteome</keyword>
<dbReference type="AlphaFoldDB" id="N9U666"/>
<dbReference type="InterPro" id="IPR047057">
    <property type="entry name" value="MerR_fam"/>
</dbReference>
<dbReference type="GO" id="GO:0003677">
    <property type="term" value="F:DNA binding"/>
    <property type="evidence" value="ECO:0007669"/>
    <property type="project" value="UniProtKB-KW"/>
</dbReference>
<protein>
    <submittedName>
        <fullName evidence="3">Putative regulatory protein MerR</fullName>
    </submittedName>
</protein>
<dbReference type="PANTHER" id="PTHR30204:SF98">
    <property type="entry name" value="HTH-TYPE TRANSCRIPTIONAL REGULATOR ADHR"/>
    <property type="match status" value="1"/>
</dbReference>
<dbReference type="PROSITE" id="PS00552">
    <property type="entry name" value="HTH_MERR_1"/>
    <property type="match status" value="1"/>
</dbReference>
<name>N9U666_9GAMM</name>